<proteinExistence type="predicted"/>
<evidence type="ECO:0000259" key="2">
    <source>
        <dbReference type="Pfam" id="PF23469"/>
    </source>
</evidence>
<organism evidence="3">
    <name type="scientific">Strombidinopsis acuminata</name>
    <dbReference type="NCBI Taxonomy" id="141414"/>
    <lineage>
        <taxon>Eukaryota</taxon>
        <taxon>Sar</taxon>
        <taxon>Alveolata</taxon>
        <taxon>Ciliophora</taxon>
        <taxon>Intramacronucleata</taxon>
        <taxon>Spirotrichea</taxon>
        <taxon>Choreotrichia</taxon>
        <taxon>Choreotrichida</taxon>
        <taxon>Strombidinopsidae</taxon>
        <taxon>Strombidinopsis</taxon>
    </lineage>
</organism>
<accession>A0A7S3WIJ2</accession>
<dbReference type="Pfam" id="PF23469">
    <property type="entry name" value="KH_12"/>
    <property type="match status" value="1"/>
</dbReference>
<reference evidence="3" key="1">
    <citation type="submission" date="2021-01" db="EMBL/GenBank/DDBJ databases">
        <authorList>
            <person name="Corre E."/>
            <person name="Pelletier E."/>
            <person name="Niang G."/>
            <person name="Scheremetjew M."/>
            <person name="Finn R."/>
            <person name="Kale V."/>
            <person name="Holt S."/>
            <person name="Cochrane G."/>
            <person name="Meng A."/>
            <person name="Brown T."/>
            <person name="Cohen L."/>
        </authorList>
    </citation>
    <scope>NUCLEOTIDE SEQUENCE</scope>
    <source>
        <strain evidence="3">SPMC142</strain>
    </source>
</reference>
<feature type="region of interest" description="Disordered" evidence="1">
    <location>
        <begin position="31"/>
        <end position="65"/>
    </location>
</feature>
<evidence type="ECO:0000256" key="1">
    <source>
        <dbReference type="SAM" id="MobiDB-lite"/>
    </source>
</evidence>
<sequence>MAEDTLKALPDEVRVQKLPALALKLREKIRKQEQDRFDQAARATAAAPPMPPPPPKAPTPEPTPLAKALSAVPGVLGQPSAISTSMVTNSILQLQAGVTRVGLRTAGEAERIGMELSGALGPMAPNGMHMEEVEINDYPQIARQKISHREPLQQIEELTGSRVQVKGQHFATHAKMPEGARKLYVEVVGPTVVAVQKGKQEVIRMMEALAIRTLNIPGLSRAQMGTPGRYDPAVGK</sequence>
<evidence type="ECO:0000313" key="3">
    <source>
        <dbReference type="EMBL" id="CAE0560044.1"/>
    </source>
</evidence>
<feature type="domain" description="ATP-dependent RNA helicase PRP5/DDX46/KHDC4 KH" evidence="2">
    <location>
        <begin position="131"/>
        <end position="204"/>
    </location>
</feature>
<feature type="compositionally biased region" description="Pro residues" evidence="1">
    <location>
        <begin position="48"/>
        <end position="63"/>
    </location>
</feature>
<name>A0A7S3WIJ2_9SPIT</name>
<dbReference type="AlphaFoldDB" id="A0A7S3WIJ2"/>
<dbReference type="InterPro" id="IPR056149">
    <property type="entry name" value="PRP5/DDX46/KHDC4_KH"/>
</dbReference>
<dbReference type="EMBL" id="HBIQ01051580">
    <property type="protein sequence ID" value="CAE0560044.1"/>
    <property type="molecule type" value="Transcribed_RNA"/>
</dbReference>
<gene>
    <name evidence="3" type="ORF">SACU0126_LOCUS16411</name>
</gene>
<protein>
    <recommendedName>
        <fullName evidence="2">ATP-dependent RNA helicase PRP5/DDX46/KHDC4 KH domain-containing protein</fullName>
    </recommendedName>
</protein>